<dbReference type="Proteomes" id="UP001327560">
    <property type="component" value="Chromosome 3"/>
</dbReference>
<dbReference type="AlphaFoldDB" id="A0AAQ3K5E5"/>
<name>A0AAQ3K5E5_9LILI</name>
<evidence type="ECO:0000256" key="1">
    <source>
        <dbReference type="SAM" id="MobiDB-lite"/>
    </source>
</evidence>
<keyword evidence="3" id="KW-1185">Reference proteome</keyword>
<feature type="compositionally biased region" description="Basic and acidic residues" evidence="1">
    <location>
        <begin position="22"/>
        <end position="40"/>
    </location>
</feature>
<evidence type="ECO:0000313" key="3">
    <source>
        <dbReference type="Proteomes" id="UP001327560"/>
    </source>
</evidence>
<feature type="region of interest" description="Disordered" evidence="1">
    <location>
        <begin position="13"/>
        <end position="44"/>
    </location>
</feature>
<organism evidence="2 3">
    <name type="scientific">Canna indica</name>
    <name type="common">Indian-shot</name>
    <dbReference type="NCBI Taxonomy" id="4628"/>
    <lineage>
        <taxon>Eukaryota</taxon>
        <taxon>Viridiplantae</taxon>
        <taxon>Streptophyta</taxon>
        <taxon>Embryophyta</taxon>
        <taxon>Tracheophyta</taxon>
        <taxon>Spermatophyta</taxon>
        <taxon>Magnoliopsida</taxon>
        <taxon>Liliopsida</taxon>
        <taxon>Zingiberales</taxon>
        <taxon>Cannaceae</taxon>
        <taxon>Canna</taxon>
    </lineage>
</organism>
<proteinExistence type="predicted"/>
<dbReference type="EMBL" id="CP136892">
    <property type="protein sequence ID" value="WOL02230.1"/>
    <property type="molecule type" value="Genomic_DNA"/>
</dbReference>
<reference evidence="2 3" key="1">
    <citation type="submission" date="2023-10" db="EMBL/GenBank/DDBJ databases">
        <title>Chromosome-scale genome assembly provides insights into flower coloration mechanisms of Canna indica.</title>
        <authorList>
            <person name="Li C."/>
        </authorList>
    </citation>
    <scope>NUCLEOTIDE SEQUENCE [LARGE SCALE GENOMIC DNA]</scope>
    <source>
        <tissue evidence="2">Flower</tissue>
    </source>
</reference>
<sequence>MFTARYQFLGIQRSPQQRRRNRVIDADRGKRGEKNIKRGPAEQSSRTIWRRASKYKKAERRDGREFDGLGGLWIGGCWQRTVKSQLARLPGINTYESASLSSEGRAAAAAANDGSFQSRDIFLALSLKLRQCN</sequence>
<accession>A0AAQ3K5E5</accession>
<protein>
    <submittedName>
        <fullName evidence="2">Uncharacterized protein</fullName>
    </submittedName>
</protein>
<gene>
    <name evidence="2" type="ORF">Cni_G10949</name>
</gene>
<evidence type="ECO:0000313" key="2">
    <source>
        <dbReference type="EMBL" id="WOL02230.1"/>
    </source>
</evidence>